<reference evidence="2" key="3">
    <citation type="submission" date="2025-09" db="UniProtKB">
        <authorList>
            <consortium name="Ensembl"/>
        </authorList>
    </citation>
    <scope>IDENTIFICATION</scope>
</reference>
<reference evidence="2 3" key="1">
    <citation type="submission" date="2020-10" db="EMBL/GenBank/DDBJ databases">
        <title>Pygocentrus nattereri (red-bellied piranha) genome, fPygNat1, primary haplotype.</title>
        <authorList>
            <person name="Myers G."/>
            <person name="Meyer A."/>
            <person name="Karagic N."/>
            <person name="Pippel M."/>
            <person name="Winkler S."/>
            <person name="Tracey A."/>
            <person name="Wood J."/>
            <person name="Formenti G."/>
            <person name="Howe K."/>
            <person name="Fedrigo O."/>
            <person name="Jarvis E.D."/>
        </authorList>
    </citation>
    <scope>NUCLEOTIDE SEQUENCE [LARGE SCALE GENOMIC DNA]</scope>
</reference>
<keyword evidence="3" id="KW-1185">Reference proteome</keyword>
<feature type="chain" id="PRO_5043479184" description="Chemokine interleukin-8-like domain-containing protein" evidence="1">
    <location>
        <begin position="23"/>
        <end position="93"/>
    </location>
</feature>
<dbReference type="Proteomes" id="UP001501920">
    <property type="component" value="Chromosome 8"/>
</dbReference>
<proteinExistence type="predicted"/>
<accession>A0AAR2J858</accession>
<evidence type="ECO:0000313" key="2">
    <source>
        <dbReference type="Ensembl" id="ENSPNAP00000046497.1"/>
    </source>
</evidence>
<name>A0AAR2J858_PYGNA</name>
<evidence type="ECO:0000256" key="1">
    <source>
        <dbReference type="SAM" id="SignalP"/>
    </source>
</evidence>
<evidence type="ECO:0000313" key="3">
    <source>
        <dbReference type="Proteomes" id="UP001501920"/>
    </source>
</evidence>
<keyword evidence="1" id="KW-0732">Signal</keyword>
<reference evidence="2" key="2">
    <citation type="submission" date="2025-08" db="UniProtKB">
        <authorList>
            <consortium name="Ensembl"/>
        </authorList>
    </citation>
    <scope>IDENTIFICATION</scope>
</reference>
<protein>
    <recommendedName>
        <fullName evidence="4">Chemokine interleukin-8-like domain-containing protein</fullName>
    </recommendedName>
</protein>
<evidence type="ECO:0008006" key="4">
    <source>
        <dbReference type="Google" id="ProtNLM"/>
    </source>
</evidence>
<organism evidence="2 3">
    <name type="scientific">Pygocentrus nattereri</name>
    <name type="common">Red-bellied piranha</name>
    <dbReference type="NCBI Taxonomy" id="42514"/>
    <lineage>
        <taxon>Eukaryota</taxon>
        <taxon>Metazoa</taxon>
        <taxon>Chordata</taxon>
        <taxon>Craniata</taxon>
        <taxon>Vertebrata</taxon>
        <taxon>Euteleostomi</taxon>
        <taxon>Actinopterygii</taxon>
        <taxon>Neopterygii</taxon>
        <taxon>Teleostei</taxon>
        <taxon>Ostariophysi</taxon>
        <taxon>Characiformes</taxon>
        <taxon>Characoidei</taxon>
        <taxon>Pygocentrus</taxon>
    </lineage>
</organism>
<dbReference type="Ensembl" id="ENSPNAT00000063328.1">
    <property type="protein sequence ID" value="ENSPNAP00000046497.1"/>
    <property type="gene ID" value="ENSPNAG00000035959.1"/>
</dbReference>
<feature type="signal peptide" evidence="1">
    <location>
        <begin position="1"/>
        <end position="22"/>
    </location>
</feature>
<sequence length="93" mass="10538">MKMSCVCLVLGLVLLMTISSDAAPQALQHPVNRCFDFTTFQKILKVIKTHSSCPNEGFVNALHTFQVSHSFCHIITWILYKRVMQESDIVVIL</sequence>
<dbReference type="AlphaFoldDB" id="A0AAR2J858"/>